<feature type="transmembrane region" description="Helical" evidence="8">
    <location>
        <begin position="264"/>
        <end position="288"/>
    </location>
</feature>
<evidence type="ECO:0000256" key="4">
    <source>
        <dbReference type="ARBA" id="ARBA00022475"/>
    </source>
</evidence>
<keyword evidence="4" id="KW-1003">Cell membrane</keyword>
<feature type="transmembrane region" description="Helical" evidence="8">
    <location>
        <begin position="230"/>
        <end position="252"/>
    </location>
</feature>
<feature type="transmembrane region" description="Helical" evidence="8">
    <location>
        <begin position="345"/>
        <end position="367"/>
    </location>
</feature>
<feature type="transmembrane region" description="Helical" evidence="8">
    <location>
        <begin position="444"/>
        <end position="461"/>
    </location>
</feature>
<evidence type="ECO:0000256" key="2">
    <source>
        <dbReference type="ARBA" id="ARBA00005658"/>
    </source>
</evidence>
<feature type="transmembrane region" description="Helical" evidence="8">
    <location>
        <begin position="89"/>
        <end position="110"/>
    </location>
</feature>
<evidence type="ECO:0000256" key="5">
    <source>
        <dbReference type="ARBA" id="ARBA00022692"/>
    </source>
</evidence>
<dbReference type="AlphaFoldDB" id="A0AAD0WCB4"/>
<feature type="transmembrane region" description="Helical" evidence="8">
    <location>
        <begin position="12"/>
        <end position="33"/>
    </location>
</feature>
<dbReference type="Pfam" id="PF02028">
    <property type="entry name" value="BCCT"/>
    <property type="match status" value="1"/>
</dbReference>
<feature type="transmembrane region" description="Helical" evidence="8">
    <location>
        <begin position="473"/>
        <end position="492"/>
    </location>
</feature>
<dbReference type="PANTHER" id="PTHR30047:SF7">
    <property type="entry name" value="HIGH-AFFINITY CHOLINE TRANSPORT PROTEIN"/>
    <property type="match status" value="1"/>
</dbReference>
<evidence type="ECO:0000313" key="10">
    <source>
        <dbReference type="Proteomes" id="UP000264605"/>
    </source>
</evidence>
<dbReference type="KEGG" id="pdj:D0907_07395"/>
<feature type="transmembrane region" description="Helical" evidence="8">
    <location>
        <begin position="187"/>
        <end position="210"/>
    </location>
</feature>
<evidence type="ECO:0000256" key="1">
    <source>
        <dbReference type="ARBA" id="ARBA00004651"/>
    </source>
</evidence>
<gene>
    <name evidence="9" type="ORF">D0907_07395</name>
</gene>
<sequence>MGLILKHSTSSLEKTALAICLTVALIAVVLPNLMTEQVQPMISTALAHIGSGFFLLINFLLFAVIILAFSPLGTRKIGGENARIEYSNFGWFAMLFAAGMGSGLVFWGVAEPALHSLNPPLKQSLYPDRLASSLALTLVNWGAHAWALYAVFAIVLGGLTQYSGKSGDMCAPVMSAIGNKVDKQGQLTLCFVVKLIAVFAIFFGVVGTIANSTLLISKGVELELNITSPALIGSLIVGVLFIIYTVSAKFGIRRGVQSLSIFNVILAFTLLIWLLCVVPIAPIIQIALDGTGYYIQLLVTGTWQFDSQLNNSDWANRWTYNYYFWWLAWGPFVGVFLAKISQGRAVWQFVLAVVCIPTVVTIIWFSAFSGAAIEWDKLNQSGILLAIKDDYSQGLFVFFHQLGWQGTVFIWASLLLLLVFVATSADSAILVIKQLVGRENSQGITLYAWCLALFLCSYVLLLQHDELLNRSVAILGALPFLIIFILQLVGFLKEFVRDLCK</sequence>
<feature type="transmembrane region" description="Helical" evidence="8">
    <location>
        <begin position="408"/>
        <end position="432"/>
    </location>
</feature>
<reference evidence="9 10" key="1">
    <citation type="submission" date="2018-08" db="EMBL/GenBank/DDBJ databases">
        <title>Draft genome sequence of Pseudoalteromonas donghaensis HJ51.</title>
        <authorList>
            <person name="Oh J."/>
            <person name="Roh D."/>
        </authorList>
    </citation>
    <scope>NUCLEOTIDE SEQUENCE [LARGE SCALE GENOMIC DNA]</scope>
    <source>
        <strain evidence="9 10">HJ51</strain>
    </source>
</reference>
<feature type="transmembrane region" description="Helical" evidence="8">
    <location>
        <begin position="45"/>
        <end position="69"/>
    </location>
</feature>
<dbReference type="GO" id="GO:0022857">
    <property type="term" value="F:transmembrane transporter activity"/>
    <property type="evidence" value="ECO:0007669"/>
    <property type="project" value="InterPro"/>
</dbReference>
<keyword evidence="5 8" id="KW-0812">Transmembrane</keyword>
<keyword evidence="3" id="KW-0813">Transport</keyword>
<protein>
    <submittedName>
        <fullName evidence="9">Choline transporter</fullName>
    </submittedName>
</protein>
<comment type="similarity">
    <text evidence="2">Belongs to the BCCT transporter (TC 2.A.15) family.</text>
</comment>
<feature type="transmembrane region" description="Helical" evidence="8">
    <location>
        <begin position="130"/>
        <end position="159"/>
    </location>
</feature>
<dbReference type="Proteomes" id="UP000264605">
    <property type="component" value="Chromosome"/>
</dbReference>
<name>A0AAD0WCB4_9GAMM</name>
<dbReference type="GO" id="GO:0005886">
    <property type="term" value="C:plasma membrane"/>
    <property type="evidence" value="ECO:0007669"/>
    <property type="project" value="UniProtKB-SubCell"/>
</dbReference>
<evidence type="ECO:0000256" key="3">
    <source>
        <dbReference type="ARBA" id="ARBA00022448"/>
    </source>
</evidence>
<feature type="transmembrane region" description="Helical" evidence="8">
    <location>
        <begin position="320"/>
        <end position="338"/>
    </location>
</feature>
<dbReference type="PANTHER" id="PTHR30047">
    <property type="entry name" value="HIGH-AFFINITY CHOLINE TRANSPORT PROTEIN-RELATED"/>
    <property type="match status" value="1"/>
</dbReference>
<evidence type="ECO:0000256" key="7">
    <source>
        <dbReference type="ARBA" id="ARBA00023136"/>
    </source>
</evidence>
<keyword evidence="7 8" id="KW-0472">Membrane</keyword>
<evidence type="ECO:0000256" key="8">
    <source>
        <dbReference type="SAM" id="Phobius"/>
    </source>
</evidence>
<keyword evidence="6 8" id="KW-1133">Transmembrane helix</keyword>
<comment type="subcellular location">
    <subcellularLocation>
        <location evidence="1">Cell membrane</location>
        <topology evidence="1">Multi-pass membrane protein</topology>
    </subcellularLocation>
</comment>
<evidence type="ECO:0000256" key="6">
    <source>
        <dbReference type="ARBA" id="ARBA00022989"/>
    </source>
</evidence>
<organism evidence="9 10">
    <name type="scientific">Pseudoalteromonas lipolytica</name>
    <dbReference type="NCBI Taxonomy" id="570156"/>
    <lineage>
        <taxon>Bacteria</taxon>
        <taxon>Pseudomonadati</taxon>
        <taxon>Pseudomonadota</taxon>
        <taxon>Gammaproteobacteria</taxon>
        <taxon>Alteromonadales</taxon>
        <taxon>Pseudoalteromonadaceae</taxon>
        <taxon>Pseudoalteromonas</taxon>
    </lineage>
</organism>
<accession>A0AAD0WCB4</accession>
<dbReference type="InterPro" id="IPR000060">
    <property type="entry name" value="BCCT_transptr"/>
</dbReference>
<proteinExistence type="inferred from homology"/>
<evidence type="ECO:0000313" key="9">
    <source>
        <dbReference type="EMBL" id="AXV65095.1"/>
    </source>
</evidence>
<dbReference type="EMBL" id="CP032090">
    <property type="protein sequence ID" value="AXV65095.1"/>
    <property type="molecule type" value="Genomic_DNA"/>
</dbReference>